<evidence type="ECO:0000313" key="2">
    <source>
        <dbReference type="Proteomes" id="UP000014028"/>
    </source>
</evidence>
<sequence>MPTNLKRLSLTLLPEWEEELDELKREKFYTSSKAEMLRYLISLGLKTSKELNNKEVS</sequence>
<name>A0A9W5VUN3_BACCE</name>
<gene>
    <name evidence="1" type="ORF">IKC_05129</name>
</gene>
<reference evidence="1 2" key="1">
    <citation type="submission" date="2012-12" db="EMBL/GenBank/DDBJ databases">
        <title>The Genome Sequence of Bacillus cereus VD184.</title>
        <authorList>
            <consortium name="The Broad Institute Genome Sequencing Platform"/>
            <consortium name="The Broad Institute Genome Sequencing Center for Infectious Disease"/>
            <person name="Feldgarden M."/>
            <person name="Van der Auwera G.A."/>
            <person name="Mahillon J."/>
            <person name="Duprez V."/>
            <person name="Timmery S."/>
            <person name="Mattelet C."/>
            <person name="Dierick K."/>
            <person name="Sun M."/>
            <person name="Yu Z."/>
            <person name="Zhu L."/>
            <person name="Hu X."/>
            <person name="Shank E.B."/>
            <person name="Swiecicka I."/>
            <person name="Hansen B.M."/>
            <person name="Andrup L."/>
            <person name="Walker B."/>
            <person name="Young S.K."/>
            <person name="Zeng Q."/>
            <person name="Gargeya S."/>
            <person name="Fitzgerald M."/>
            <person name="Haas B."/>
            <person name="Abouelleil A."/>
            <person name="Alvarado L."/>
            <person name="Arachchi H.M."/>
            <person name="Berlin A.M."/>
            <person name="Chapman S.B."/>
            <person name="Dewar J."/>
            <person name="Goldberg J."/>
            <person name="Griggs A."/>
            <person name="Gujja S."/>
            <person name="Hansen M."/>
            <person name="Howarth C."/>
            <person name="Imamovic A."/>
            <person name="Larimer J."/>
            <person name="McCowan C."/>
            <person name="Murphy C."/>
            <person name="Neiman D."/>
            <person name="Pearson M."/>
            <person name="Priest M."/>
            <person name="Roberts A."/>
            <person name="Saif S."/>
            <person name="Shea T."/>
            <person name="Sisk P."/>
            <person name="Sykes S."/>
            <person name="Wortman J."/>
            <person name="Nusbaum C."/>
            <person name="Birren B."/>
        </authorList>
    </citation>
    <scope>NUCLEOTIDE SEQUENCE [LARGE SCALE GENOMIC DNA]</scope>
    <source>
        <strain evidence="1 2">VD184</strain>
    </source>
</reference>
<organism evidence="1 2">
    <name type="scientific">Bacillus cereus VD184</name>
    <dbReference type="NCBI Taxonomy" id="1053242"/>
    <lineage>
        <taxon>Bacteria</taxon>
        <taxon>Bacillati</taxon>
        <taxon>Bacillota</taxon>
        <taxon>Bacilli</taxon>
        <taxon>Bacillales</taxon>
        <taxon>Bacillaceae</taxon>
        <taxon>Bacillus</taxon>
        <taxon>Bacillus cereus group</taxon>
    </lineage>
</organism>
<protein>
    <submittedName>
        <fullName evidence="1">Uncharacterized protein</fullName>
    </submittedName>
</protein>
<evidence type="ECO:0000313" key="1">
    <source>
        <dbReference type="EMBL" id="EOQ18628.1"/>
    </source>
</evidence>
<proteinExistence type="predicted"/>
<dbReference type="AlphaFoldDB" id="A0A9W5VUN3"/>
<dbReference type="EMBL" id="AHFK01000022">
    <property type="protein sequence ID" value="EOQ18628.1"/>
    <property type="molecule type" value="Genomic_DNA"/>
</dbReference>
<dbReference type="Proteomes" id="UP000014028">
    <property type="component" value="Unassembled WGS sequence"/>
</dbReference>
<accession>A0A9W5VUN3</accession>
<comment type="caution">
    <text evidence="1">The sequence shown here is derived from an EMBL/GenBank/DDBJ whole genome shotgun (WGS) entry which is preliminary data.</text>
</comment>